<dbReference type="AlphaFoldDB" id="A0A1T5EJM2"/>
<dbReference type="GO" id="GO:0016747">
    <property type="term" value="F:acyltransferase activity, transferring groups other than amino-acyl groups"/>
    <property type="evidence" value="ECO:0007669"/>
    <property type="project" value="InterPro"/>
</dbReference>
<dbReference type="SUPFAM" id="SSF55729">
    <property type="entry name" value="Acyl-CoA N-acyltransferases (Nat)"/>
    <property type="match status" value="1"/>
</dbReference>
<reference evidence="3" key="1">
    <citation type="submission" date="2017-02" db="EMBL/GenBank/DDBJ databases">
        <authorList>
            <person name="Varghese N."/>
            <person name="Submissions S."/>
        </authorList>
    </citation>
    <scope>NUCLEOTIDE SEQUENCE [LARGE SCALE GENOMIC DNA]</scope>
    <source>
        <strain evidence="3">DSM 23546</strain>
    </source>
</reference>
<dbReference type="PROSITE" id="PS51186">
    <property type="entry name" value="GNAT"/>
    <property type="match status" value="1"/>
</dbReference>
<evidence type="ECO:0000313" key="2">
    <source>
        <dbReference type="EMBL" id="SKB84131.1"/>
    </source>
</evidence>
<sequence length="285" mass="32612">MFEKIETINGALVYHGNMHNRIYFTEADNVDLGILVPKMKALAKQKKYEKILSRASESSMGVLQSNGFMVEAKIPGLYNGTIDGYFLADYVKKERYINDEKSRKTIESVKSIALAANKPQTDSHFDVPVNTEIKRLTSADFLLLEDLHKKAYKYHPNQIKDVSHFSMLHELNHQFYGLFENGELLVSAILDVHETESNMEIVDFVTHPDYRGQNLSYFLVQDIKEKMKTSGCKTVYSMVRATSYGLNITYSKHGFILAGTLTNNCVVRDTMESMNIWYFKGDEKV</sequence>
<dbReference type="RefSeq" id="WP_079514327.1">
    <property type="nucleotide sequence ID" value="NZ_FUYL01000013.1"/>
</dbReference>
<protein>
    <submittedName>
        <fullName evidence="2">Putative beta-lysine N-acetyltransferase</fullName>
    </submittedName>
</protein>
<organism evidence="2 3">
    <name type="scientific">Maribacter arcticus</name>
    <dbReference type="NCBI Taxonomy" id="561365"/>
    <lineage>
        <taxon>Bacteria</taxon>
        <taxon>Pseudomonadati</taxon>
        <taxon>Bacteroidota</taxon>
        <taxon>Flavobacteriia</taxon>
        <taxon>Flavobacteriales</taxon>
        <taxon>Flavobacteriaceae</taxon>
        <taxon>Maribacter</taxon>
    </lineage>
</organism>
<keyword evidence="3" id="KW-1185">Reference proteome</keyword>
<dbReference type="Pfam" id="PF00583">
    <property type="entry name" value="Acetyltransf_1"/>
    <property type="match status" value="1"/>
</dbReference>
<name>A0A1T5EJM2_9FLAO</name>
<evidence type="ECO:0000313" key="3">
    <source>
        <dbReference type="Proteomes" id="UP000190339"/>
    </source>
</evidence>
<dbReference type="OrthoDB" id="9790652at2"/>
<dbReference type="CDD" id="cd04301">
    <property type="entry name" value="NAT_SF"/>
    <property type="match status" value="1"/>
</dbReference>
<dbReference type="InterPro" id="IPR016181">
    <property type="entry name" value="Acyl_CoA_acyltransferase"/>
</dbReference>
<accession>A0A1T5EJM2</accession>
<dbReference type="Proteomes" id="UP000190339">
    <property type="component" value="Unassembled WGS sequence"/>
</dbReference>
<gene>
    <name evidence="2" type="ORF">SAMN05660866_03546</name>
</gene>
<evidence type="ECO:0000259" key="1">
    <source>
        <dbReference type="PROSITE" id="PS51186"/>
    </source>
</evidence>
<dbReference type="InterPro" id="IPR000182">
    <property type="entry name" value="GNAT_dom"/>
</dbReference>
<dbReference type="Gene3D" id="3.40.630.30">
    <property type="match status" value="1"/>
</dbReference>
<proteinExistence type="predicted"/>
<keyword evidence="2" id="KW-0808">Transferase</keyword>
<dbReference type="EMBL" id="FUYL01000013">
    <property type="protein sequence ID" value="SKB84131.1"/>
    <property type="molecule type" value="Genomic_DNA"/>
</dbReference>
<dbReference type="STRING" id="561365.SAMN05660866_03546"/>
<feature type="domain" description="N-acetyltransferase" evidence="1">
    <location>
        <begin position="131"/>
        <end position="283"/>
    </location>
</feature>